<sequence>MILDSSAKLWKHIITRFRKPQPYSFIRHQLIGIAFDSKDPITITATCIRDSSRFVETALFWTCQSLRGPSLSIEKRFIECEYHHQLSMMSSKGNQSSNSPNHSLDTEEVLEAIGTALFAAAQKANSQEKKLSVLLGGYMARQKTLSSKFSEANSAYVQSSIQKHIFEGTGVEGDKEE</sequence>
<proteinExistence type="predicted"/>
<name>A0ACC3T220_LIPKO</name>
<keyword evidence="2" id="KW-1185">Reference proteome</keyword>
<evidence type="ECO:0000313" key="2">
    <source>
        <dbReference type="Proteomes" id="UP001433508"/>
    </source>
</evidence>
<comment type="caution">
    <text evidence="1">The sequence shown here is derived from an EMBL/GenBank/DDBJ whole genome shotgun (WGS) entry which is preliminary data.</text>
</comment>
<accession>A0ACC3T220</accession>
<gene>
    <name evidence="1" type="ORF">V1525DRAFT_129438</name>
</gene>
<reference evidence="2" key="1">
    <citation type="journal article" date="2024" name="Front. Bioeng. Biotechnol.">
        <title>Genome-scale model development and genomic sequencing of the oleaginous clade Lipomyces.</title>
        <authorList>
            <person name="Czajka J.J."/>
            <person name="Han Y."/>
            <person name="Kim J."/>
            <person name="Mondo S.J."/>
            <person name="Hofstad B.A."/>
            <person name="Robles A."/>
            <person name="Haridas S."/>
            <person name="Riley R."/>
            <person name="LaButti K."/>
            <person name="Pangilinan J."/>
            <person name="Andreopoulos W."/>
            <person name="Lipzen A."/>
            <person name="Yan J."/>
            <person name="Wang M."/>
            <person name="Ng V."/>
            <person name="Grigoriev I.V."/>
            <person name="Spatafora J.W."/>
            <person name="Magnuson J.K."/>
            <person name="Baker S.E."/>
            <person name="Pomraning K.R."/>
        </authorList>
    </citation>
    <scope>NUCLEOTIDE SEQUENCE [LARGE SCALE GENOMIC DNA]</scope>
    <source>
        <strain evidence="2">CBS 7786</strain>
    </source>
</reference>
<dbReference type="EMBL" id="MU971362">
    <property type="protein sequence ID" value="KAK9237932.1"/>
    <property type="molecule type" value="Genomic_DNA"/>
</dbReference>
<protein>
    <submittedName>
        <fullName evidence="1">Uncharacterized protein</fullName>
    </submittedName>
</protein>
<organism evidence="1 2">
    <name type="scientific">Lipomyces kononenkoae</name>
    <name type="common">Yeast</name>
    <dbReference type="NCBI Taxonomy" id="34357"/>
    <lineage>
        <taxon>Eukaryota</taxon>
        <taxon>Fungi</taxon>
        <taxon>Dikarya</taxon>
        <taxon>Ascomycota</taxon>
        <taxon>Saccharomycotina</taxon>
        <taxon>Lipomycetes</taxon>
        <taxon>Lipomycetales</taxon>
        <taxon>Lipomycetaceae</taxon>
        <taxon>Lipomyces</taxon>
    </lineage>
</organism>
<evidence type="ECO:0000313" key="1">
    <source>
        <dbReference type="EMBL" id="KAK9237932.1"/>
    </source>
</evidence>
<dbReference type="Proteomes" id="UP001433508">
    <property type="component" value="Unassembled WGS sequence"/>
</dbReference>